<gene>
    <name evidence="1" type="ORF">COZ63_00535</name>
</gene>
<sequence>NCVGTLGSFLDPSVPFFIGQLSKRLIIISNKPKNHPLHFAQCKLGDFSIPWTLQTFDFMDFMD</sequence>
<dbReference type="EMBL" id="PFIK01000008">
    <property type="protein sequence ID" value="PIX30271.1"/>
    <property type="molecule type" value="Genomic_DNA"/>
</dbReference>
<comment type="caution">
    <text evidence="1">The sequence shown here is derived from an EMBL/GenBank/DDBJ whole genome shotgun (WGS) entry which is preliminary data.</text>
</comment>
<accession>A0A2M7K220</accession>
<protein>
    <submittedName>
        <fullName evidence="1">Uncharacterized protein</fullName>
    </submittedName>
</protein>
<organism evidence="1 2">
    <name type="scientific">Candidatus Berkelbacteria bacterium CG_4_8_14_3_um_filter_42_13</name>
    <dbReference type="NCBI Taxonomy" id="1974505"/>
    <lineage>
        <taxon>Bacteria</taxon>
        <taxon>Candidatus Berkelbacteria</taxon>
    </lineage>
</organism>
<proteinExistence type="predicted"/>
<name>A0A2M7K220_9BACT</name>
<dbReference type="AlphaFoldDB" id="A0A2M7K220"/>
<evidence type="ECO:0000313" key="1">
    <source>
        <dbReference type="EMBL" id="PIX30271.1"/>
    </source>
</evidence>
<evidence type="ECO:0000313" key="2">
    <source>
        <dbReference type="Proteomes" id="UP000229924"/>
    </source>
</evidence>
<reference evidence="2" key="1">
    <citation type="submission" date="2017-09" db="EMBL/GenBank/DDBJ databases">
        <title>Depth-based differentiation of microbial function through sediment-hosted aquifers and enrichment of novel symbionts in the deep terrestrial subsurface.</title>
        <authorList>
            <person name="Probst A.J."/>
            <person name="Ladd B."/>
            <person name="Jarett J.K."/>
            <person name="Geller-Mcgrath D.E."/>
            <person name="Sieber C.M.K."/>
            <person name="Emerson J.B."/>
            <person name="Anantharaman K."/>
            <person name="Thomas B.C."/>
            <person name="Malmstrom R."/>
            <person name="Stieglmeier M."/>
            <person name="Klingl A."/>
            <person name="Woyke T."/>
            <person name="Ryan C.M."/>
            <person name="Banfield J.F."/>
        </authorList>
    </citation>
    <scope>NUCLEOTIDE SEQUENCE [LARGE SCALE GENOMIC DNA]</scope>
</reference>
<feature type="non-terminal residue" evidence="1">
    <location>
        <position position="1"/>
    </location>
</feature>
<dbReference type="Proteomes" id="UP000229924">
    <property type="component" value="Unassembled WGS sequence"/>
</dbReference>